<accession>A0ABV9Q5P1</accession>
<evidence type="ECO:0000256" key="1">
    <source>
        <dbReference type="SAM" id="Phobius"/>
    </source>
</evidence>
<gene>
    <name evidence="2" type="ORF">ACFO8Q_21140</name>
</gene>
<sequence>MNWEKLNGNYESPYRWGGGKCAQKREIITISCKNASNFQTNPQTPIRIEALYNGLSKFGIMKYKSLLATLLLVSGIGFGIANASQENKPTFNPIQSYKKKKINTSKDGLLN</sequence>
<keyword evidence="1" id="KW-1133">Transmembrane helix</keyword>
<evidence type="ECO:0000313" key="3">
    <source>
        <dbReference type="Proteomes" id="UP001596002"/>
    </source>
</evidence>
<evidence type="ECO:0000313" key="2">
    <source>
        <dbReference type="EMBL" id="MFC4769816.1"/>
    </source>
</evidence>
<comment type="caution">
    <text evidence="2">The sequence shown here is derived from an EMBL/GenBank/DDBJ whole genome shotgun (WGS) entry which is preliminary data.</text>
</comment>
<dbReference type="Proteomes" id="UP001596002">
    <property type="component" value="Unassembled WGS sequence"/>
</dbReference>
<protein>
    <submittedName>
        <fullName evidence="2">Uncharacterized protein</fullName>
    </submittedName>
</protein>
<keyword evidence="1" id="KW-0472">Membrane</keyword>
<name>A0ABV9Q5P1_9BACL</name>
<dbReference type="EMBL" id="JBHSHC010000147">
    <property type="protein sequence ID" value="MFC4769816.1"/>
    <property type="molecule type" value="Genomic_DNA"/>
</dbReference>
<proteinExistence type="predicted"/>
<keyword evidence="3" id="KW-1185">Reference proteome</keyword>
<organism evidence="2 3">
    <name type="scientific">Effusibacillus consociatus</name>
    <dbReference type="NCBI Taxonomy" id="1117041"/>
    <lineage>
        <taxon>Bacteria</taxon>
        <taxon>Bacillati</taxon>
        <taxon>Bacillota</taxon>
        <taxon>Bacilli</taxon>
        <taxon>Bacillales</taxon>
        <taxon>Alicyclobacillaceae</taxon>
        <taxon>Effusibacillus</taxon>
    </lineage>
</organism>
<feature type="transmembrane region" description="Helical" evidence="1">
    <location>
        <begin position="65"/>
        <end position="83"/>
    </location>
</feature>
<keyword evidence="1" id="KW-0812">Transmembrane</keyword>
<reference evidence="3" key="1">
    <citation type="journal article" date="2019" name="Int. J. Syst. Evol. Microbiol.">
        <title>The Global Catalogue of Microorganisms (GCM) 10K type strain sequencing project: providing services to taxonomists for standard genome sequencing and annotation.</title>
        <authorList>
            <consortium name="The Broad Institute Genomics Platform"/>
            <consortium name="The Broad Institute Genome Sequencing Center for Infectious Disease"/>
            <person name="Wu L."/>
            <person name="Ma J."/>
        </authorList>
    </citation>
    <scope>NUCLEOTIDE SEQUENCE [LARGE SCALE GENOMIC DNA]</scope>
    <source>
        <strain evidence="3">WYCCWR 12678</strain>
    </source>
</reference>